<protein>
    <submittedName>
        <fullName evidence="1">Uncharacterized protein</fullName>
    </submittedName>
</protein>
<gene>
    <name evidence="1" type="ORF">S01H1_75518</name>
</gene>
<feature type="non-terminal residue" evidence="1">
    <location>
        <position position="238"/>
    </location>
</feature>
<dbReference type="EMBL" id="BARS01050610">
    <property type="protein sequence ID" value="GAG49949.1"/>
    <property type="molecule type" value="Genomic_DNA"/>
</dbReference>
<reference evidence="1" key="1">
    <citation type="journal article" date="2014" name="Front. Microbiol.">
        <title>High frequency of phylogenetically diverse reductive dehalogenase-homologous genes in deep subseafloor sedimentary metagenomes.</title>
        <authorList>
            <person name="Kawai M."/>
            <person name="Futagami T."/>
            <person name="Toyoda A."/>
            <person name="Takaki Y."/>
            <person name="Nishi S."/>
            <person name="Hori S."/>
            <person name="Arai W."/>
            <person name="Tsubouchi T."/>
            <person name="Morono Y."/>
            <person name="Uchiyama I."/>
            <person name="Ito T."/>
            <person name="Fujiyama A."/>
            <person name="Inagaki F."/>
            <person name="Takami H."/>
        </authorList>
    </citation>
    <scope>NUCLEOTIDE SEQUENCE</scope>
    <source>
        <strain evidence="1">Expedition CK06-06</strain>
    </source>
</reference>
<dbReference type="AlphaFoldDB" id="X0Y299"/>
<comment type="caution">
    <text evidence="1">The sequence shown here is derived from an EMBL/GenBank/DDBJ whole genome shotgun (WGS) entry which is preliminary data.</text>
</comment>
<proteinExistence type="predicted"/>
<name>X0Y299_9ZZZZ</name>
<organism evidence="1">
    <name type="scientific">marine sediment metagenome</name>
    <dbReference type="NCBI Taxonomy" id="412755"/>
    <lineage>
        <taxon>unclassified sequences</taxon>
        <taxon>metagenomes</taxon>
        <taxon>ecological metagenomes</taxon>
    </lineage>
</organism>
<evidence type="ECO:0000313" key="1">
    <source>
        <dbReference type="EMBL" id="GAG49949.1"/>
    </source>
</evidence>
<sequence>DAMLVPVGKIETAADAVTGIIDDLEQLKIDMDIGVTDILSAGVTLASVVDETSEEMDVMVGKFAVSSDRLEMAATDVETAATGVEAVSKQFAPELLLPLSVKIGEPLNIKYSSFTGLTPIVKVATHDGQIVVSYMPMVENSDQPGLYEYLIAEIDGNVFAADKSMMITVSEPVTSNFEAGSVQVVSTSLETVAGLVAAGLGVRDKINKTFDAVNGMTGAFGEGSVVHEALTNIDISIE</sequence>
<feature type="non-terminal residue" evidence="1">
    <location>
        <position position="1"/>
    </location>
</feature>
<accession>X0Y299</accession>